<organism evidence="3 4">
    <name type="scientific">Metarhizium robertsii (strain ARSEF 23 / ATCC MYA-3075)</name>
    <name type="common">Metarhizium anisopliae (strain ARSEF 23)</name>
    <dbReference type="NCBI Taxonomy" id="655844"/>
    <lineage>
        <taxon>Eukaryota</taxon>
        <taxon>Fungi</taxon>
        <taxon>Dikarya</taxon>
        <taxon>Ascomycota</taxon>
        <taxon>Pezizomycotina</taxon>
        <taxon>Sordariomycetes</taxon>
        <taxon>Hypocreomycetidae</taxon>
        <taxon>Hypocreales</taxon>
        <taxon>Clavicipitaceae</taxon>
        <taxon>Metarhizium</taxon>
    </lineage>
</organism>
<dbReference type="HOGENOM" id="CLU_943604_0_0_1"/>
<evidence type="ECO:0000313" key="3">
    <source>
        <dbReference type="EMBL" id="KHO11120.1"/>
    </source>
</evidence>
<dbReference type="AlphaFoldDB" id="A0A0B2XEI1"/>
<protein>
    <submittedName>
        <fullName evidence="3">Uncharacterized protein</fullName>
    </submittedName>
</protein>
<feature type="region of interest" description="Disordered" evidence="1">
    <location>
        <begin position="1"/>
        <end position="57"/>
    </location>
</feature>
<dbReference type="RefSeq" id="XP_011411480.1">
    <property type="nucleotide sequence ID" value="XM_011413178.1"/>
</dbReference>
<keyword evidence="2" id="KW-0472">Membrane</keyword>
<proteinExistence type="predicted"/>
<accession>A0A0B2XEI1</accession>
<dbReference type="GeneID" id="23632646"/>
<feature type="transmembrane region" description="Helical" evidence="2">
    <location>
        <begin position="265"/>
        <end position="287"/>
    </location>
</feature>
<gene>
    <name evidence="3" type="ORF">MAA_11198</name>
</gene>
<evidence type="ECO:0000256" key="2">
    <source>
        <dbReference type="SAM" id="Phobius"/>
    </source>
</evidence>
<reference evidence="3 4" key="1">
    <citation type="journal article" date="2011" name="PLoS Genet.">
        <title>Genome sequencing and comparative transcriptomics of the model entomopathogenic fungi Metarhizium anisopliae and M. acridum.</title>
        <authorList>
            <person name="Gao Q."/>
            <person name="Jin K."/>
            <person name="Ying S.H."/>
            <person name="Zhang Y."/>
            <person name="Xiao G."/>
            <person name="Shang Y."/>
            <person name="Duan Z."/>
            <person name="Hu X."/>
            <person name="Xie X.Q."/>
            <person name="Zhou G."/>
            <person name="Peng G."/>
            <person name="Luo Z."/>
            <person name="Huang W."/>
            <person name="Wang B."/>
            <person name="Fang W."/>
            <person name="Wang S."/>
            <person name="Zhong Y."/>
            <person name="Ma L.J."/>
            <person name="St Leger R.J."/>
            <person name="Zhao G.P."/>
            <person name="Pei Y."/>
            <person name="Feng M.G."/>
            <person name="Xia Y."/>
            <person name="Wang C."/>
        </authorList>
    </citation>
    <scope>NUCLEOTIDE SEQUENCE [LARGE SCALE GENOMIC DNA]</scope>
    <source>
        <strain evidence="4">ARSEF 23 / ATCC MYA-3075</strain>
    </source>
</reference>
<evidence type="ECO:0000256" key="1">
    <source>
        <dbReference type="SAM" id="MobiDB-lite"/>
    </source>
</evidence>
<feature type="transmembrane region" description="Helical" evidence="2">
    <location>
        <begin position="239"/>
        <end position="259"/>
    </location>
</feature>
<evidence type="ECO:0000313" key="4">
    <source>
        <dbReference type="Proteomes" id="UP000002498"/>
    </source>
</evidence>
<dbReference type="KEGG" id="maj:MAA_11198"/>
<dbReference type="EMBL" id="ADNJ02000005">
    <property type="protein sequence ID" value="KHO11120.1"/>
    <property type="molecule type" value="Genomic_DNA"/>
</dbReference>
<keyword evidence="2" id="KW-1133">Transmembrane helix</keyword>
<dbReference type="Proteomes" id="UP000002498">
    <property type="component" value="Unassembled WGS sequence"/>
</dbReference>
<reference evidence="3 4" key="2">
    <citation type="journal article" date="2014" name="Proc. Natl. Acad. Sci. U.S.A.">
        <title>Trajectory and genomic determinants of fungal-pathogen speciation and host adaptation.</title>
        <authorList>
            <person name="Hu X."/>
            <person name="Xiao G."/>
            <person name="Zheng P."/>
            <person name="Shang Y."/>
            <person name="Su Y."/>
            <person name="Zhang X."/>
            <person name="Liu X."/>
            <person name="Zhan S."/>
            <person name="St Leger R.J."/>
            <person name="Wang C."/>
        </authorList>
    </citation>
    <scope>GENOME REANNOTATION</scope>
    <source>
        <strain evidence="4">ARSEF 23 / ATCC MYA-3075</strain>
    </source>
</reference>
<keyword evidence="4" id="KW-1185">Reference proteome</keyword>
<comment type="caution">
    <text evidence="3">The sequence shown here is derived from an EMBL/GenBank/DDBJ whole genome shotgun (WGS) entry which is preliminary data.</text>
</comment>
<feature type="transmembrane region" description="Helical" evidence="2">
    <location>
        <begin position="211"/>
        <end position="227"/>
    </location>
</feature>
<keyword evidence="2" id="KW-0812">Transmembrane</keyword>
<name>A0A0B2XEI1_METRA</name>
<sequence>MSSSKPLRIPPFHFSRGGPGTTAFSSPKIRGASEPMHSSGKCGSLRNSDAQRTRPGRWRPSACCSNPRCSDCEPKRLPLHGVSDLQSAMSGHEMPRACHMNEWRAPSRTSFYPSLLRVCLACGITSMQFWVHHQFLGQRVGKSVTSSVELLAGLLTADYPVRYSQVFALIRPAPRFVTLTASLAKVCDPNRLKPPTFLLVRFPDSFLCENLILANLGLVMLYWMLVVDQFWTGMWRKRYLPWVLLVVAMTTGLIGEFLVGDLATLLLSVVPLIWNACMISCLVYDVVMGKVGTEL</sequence>